<evidence type="ECO:0000313" key="2">
    <source>
        <dbReference type="Proteomes" id="UP000674234"/>
    </source>
</evidence>
<name>A0A941AJ05_9ACTN</name>
<proteinExistence type="predicted"/>
<evidence type="ECO:0000313" key="1">
    <source>
        <dbReference type="EMBL" id="MBP2704442.1"/>
    </source>
</evidence>
<sequence>MAEPYVYEDARGDKLAVHPTTGPVTTTCGATIPAPCVKVTAPTGAEIPATQVGDVARALLAAAGLGQLVVPPPDWPTGRDEVEHSTGLRIKVVRDAIDFAFLVGLNWQDALSPASHLAHAAFRAREYEQAEQADPSPAVREIARLVDEVEPDLREHYAKDAPEAIARALIATGLVKAPATTQGAGCDYCEDGAKAADGFPCTCPAACWNPDCPKAARRNVASMTWETTPEHEEGPTL</sequence>
<comment type="caution">
    <text evidence="1">The sequence shown here is derived from an EMBL/GenBank/DDBJ whole genome shotgun (WGS) entry which is preliminary data.</text>
</comment>
<protein>
    <submittedName>
        <fullName evidence="1">Uncharacterized protein</fullName>
    </submittedName>
</protein>
<dbReference type="RefSeq" id="WP_210155747.1">
    <property type="nucleotide sequence ID" value="NZ_JAFCNB010000005.1"/>
</dbReference>
<dbReference type="EMBL" id="JAFCNB010000005">
    <property type="protein sequence ID" value="MBP2704442.1"/>
    <property type="molecule type" value="Genomic_DNA"/>
</dbReference>
<organism evidence="1 2">
    <name type="scientific">Microbispora oryzae</name>
    <dbReference type="NCBI Taxonomy" id="2806554"/>
    <lineage>
        <taxon>Bacteria</taxon>
        <taxon>Bacillati</taxon>
        <taxon>Actinomycetota</taxon>
        <taxon>Actinomycetes</taxon>
        <taxon>Streptosporangiales</taxon>
        <taxon>Streptosporangiaceae</taxon>
        <taxon>Microbispora</taxon>
    </lineage>
</organism>
<gene>
    <name evidence="1" type="ORF">JOL79_11515</name>
</gene>
<keyword evidence="2" id="KW-1185">Reference proteome</keyword>
<accession>A0A941AJ05</accession>
<dbReference type="Proteomes" id="UP000674234">
    <property type="component" value="Unassembled WGS sequence"/>
</dbReference>
<reference evidence="1" key="1">
    <citation type="submission" date="2021-02" db="EMBL/GenBank/DDBJ databases">
        <title>Draft genome sequence of Microbispora sp. RL4-1S isolated from rice leaves in Thailand.</title>
        <authorList>
            <person name="Muangham S."/>
            <person name="Duangmal K."/>
        </authorList>
    </citation>
    <scope>NUCLEOTIDE SEQUENCE</scope>
    <source>
        <strain evidence="1">RL4-1S</strain>
    </source>
</reference>
<dbReference type="AlphaFoldDB" id="A0A941AJ05"/>